<reference evidence="3" key="1">
    <citation type="submission" date="2016-10" db="EMBL/GenBank/DDBJ databases">
        <authorList>
            <person name="Varghese N."/>
            <person name="Submissions S."/>
        </authorList>
    </citation>
    <scope>NUCLEOTIDE SEQUENCE [LARGE SCALE GENOMIC DNA]</scope>
    <source>
        <strain evidence="3">DSM 217</strain>
    </source>
</reference>
<feature type="domain" description="DUF4351" evidence="1">
    <location>
        <begin position="174"/>
        <end position="232"/>
    </location>
</feature>
<sequence>MHFAKRMFTYNYRLFDRYDRPIASLAVLADDSASWRPGNFGFSLFGCRHWLEYPLVKLIDFADRLETLLEDANPFAIVTAAHLLTRQTRGDAEQRYAAKWRLARLLYERNWDRQRIIDLFAVIDWMMTLPVELEAKLWQALTTLERNKTMPYVTSVERLGYTRGHSEGREEGREEGRRTEAETLVRKLLQRRLGVLPGQIDARVGALSLERMEALGEALLDFASVDDLDAWLRQH</sequence>
<dbReference type="PANTHER" id="PTHR35586:SF1">
    <property type="entry name" value="SLL1691 PROTEIN"/>
    <property type="match status" value="1"/>
</dbReference>
<keyword evidence="3" id="KW-1185">Reference proteome</keyword>
<proteinExistence type="predicted"/>
<evidence type="ECO:0000313" key="2">
    <source>
        <dbReference type="EMBL" id="SDX63277.1"/>
    </source>
</evidence>
<dbReference type="RefSeq" id="WP_245732008.1">
    <property type="nucleotide sequence ID" value="NZ_FNNZ01000045.1"/>
</dbReference>
<evidence type="ECO:0000259" key="1">
    <source>
        <dbReference type="Pfam" id="PF14261"/>
    </source>
</evidence>
<organism evidence="2 3">
    <name type="scientific">Thiocapsa roseopersicina</name>
    <dbReference type="NCBI Taxonomy" id="1058"/>
    <lineage>
        <taxon>Bacteria</taxon>
        <taxon>Pseudomonadati</taxon>
        <taxon>Pseudomonadota</taxon>
        <taxon>Gammaproteobacteria</taxon>
        <taxon>Chromatiales</taxon>
        <taxon>Chromatiaceae</taxon>
        <taxon>Thiocapsa</taxon>
    </lineage>
</organism>
<accession>A0A1H3DA98</accession>
<evidence type="ECO:0000313" key="3">
    <source>
        <dbReference type="Proteomes" id="UP000198816"/>
    </source>
</evidence>
<dbReference type="EMBL" id="FNNZ01000045">
    <property type="protein sequence ID" value="SDX63277.1"/>
    <property type="molecule type" value="Genomic_DNA"/>
</dbReference>
<gene>
    <name evidence="2" type="ORF">SAMN05421783_1459</name>
</gene>
<dbReference type="STRING" id="1058.SAMN05421783_1459"/>
<dbReference type="InterPro" id="IPR025587">
    <property type="entry name" value="DUF4351"/>
</dbReference>
<dbReference type="PANTHER" id="PTHR35586">
    <property type="entry name" value="SLL1691 PROTEIN"/>
    <property type="match status" value="1"/>
</dbReference>
<dbReference type="Pfam" id="PF14261">
    <property type="entry name" value="DUF4351"/>
    <property type="match status" value="1"/>
</dbReference>
<name>A0A1H3DA98_THIRO</name>
<dbReference type="Proteomes" id="UP000198816">
    <property type="component" value="Unassembled WGS sequence"/>
</dbReference>
<protein>
    <recommendedName>
        <fullName evidence="1">DUF4351 domain-containing protein</fullName>
    </recommendedName>
</protein>
<dbReference type="AlphaFoldDB" id="A0A1H3DA98"/>